<dbReference type="VEuPathDB" id="TriTrypDB:LdBPK_354360.1"/>
<feature type="region of interest" description="Disordered" evidence="1">
    <location>
        <begin position="171"/>
        <end position="214"/>
    </location>
</feature>
<keyword evidence="4" id="KW-1185">Reference proteome</keyword>
<evidence type="ECO:0000256" key="2">
    <source>
        <dbReference type="SAM" id="Phobius"/>
    </source>
</evidence>
<evidence type="ECO:0000256" key="1">
    <source>
        <dbReference type="SAM" id="MobiDB-lite"/>
    </source>
</evidence>
<dbReference type="OrthoDB" id="266399at2759"/>
<keyword evidence="2" id="KW-1133">Transmembrane helix</keyword>
<feature type="compositionally biased region" description="Polar residues" evidence="1">
    <location>
        <begin position="96"/>
        <end position="111"/>
    </location>
</feature>
<reference evidence="3 4" key="1">
    <citation type="journal article" date="2018" name="Sci. Rep.">
        <title>A complete Leishmania donovani reference genome identifies novel genetic variations associated with virulence.</title>
        <authorList>
            <person name="Lypaczewski P."/>
            <person name="Hoshizaki J."/>
            <person name="Zhang W.-W."/>
            <person name="McCall L.-I."/>
            <person name="Torcivia-Rodriguez J."/>
            <person name="Simonyan V."/>
            <person name="Kaur A."/>
            <person name="Dewar K."/>
            <person name="Matlashewski G."/>
        </authorList>
    </citation>
    <scope>NUCLEOTIDE SEQUENCE [LARGE SCALE GENOMIC DNA]</scope>
    <source>
        <strain evidence="3 4">LdCL</strain>
    </source>
</reference>
<keyword evidence="2" id="KW-0472">Membrane</keyword>
<dbReference type="EMBL" id="CP029534">
    <property type="protein sequence ID" value="AYU83236.1"/>
    <property type="molecule type" value="Genomic_DNA"/>
</dbReference>
<dbReference type="AlphaFoldDB" id="A0A3S7X9U4"/>
<evidence type="ECO:0000313" key="4">
    <source>
        <dbReference type="Proteomes" id="UP000274082"/>
    </source>
</evidence>
<organism evidence="3 4">
    <name type="scientific">Leishmania donovani</name>
    <dbReference type="NCBI Taxonomy" id="5661"/>
    <lineage>
        <taxon>Eukaryota</taxon>
        <taxon>Discoba</taxon>
        <taxon>Euglenozoa</taxon>
        <taxon>Kinetoplastea</taxon>
        <taxon>Metakinetoplastina</taxon>
        <taxon>Trypanosomatida</taxon>
        <taxon>Trypanosomatidae</taxon>
        <taxon>Leishmaniinae</taxon>
        <taxon>Leishmania</taxon>
    </lineage>
</organism>
<keyword evidence="2" id="KW-0812">Transmembrane</keyword>
<evidence type="ECO:0000313" key="3">
    <source>
        <dbReference type="EMBL" id="AYU83236.1"/>
    </source>
</evidence>
<dbReference type="VEuPathDB" id="TriTrypDB:LDHU3_35.5770"/>
<feature type="region of interest" description="Disordered" evidence="1">
    <location>
        <begin position="81"/>
        <end position="114"/>
    </location>
</feature>
<dbReference type="VEuPathDB" id="TriTrypDB:LdCL_350048700"/>
<feature type="compositionally biased region" description="Low complexity" evidence="1">
    <location>
        <begin position="186"/>
        <end position="214"/>
    </location>
</feature>
<proteinExistence type="predicted"/>
<sequence length="325" mass="36117">MEGNQSALTPTRSIFQLLNYHNGLEELLLMYWWVIVLGNLVLFAFAKHSLMCWELHRDRRRLECCYMRHCQRRRAARQLKSATAGLSHRTDAEEAASTTSNAPTETSSSSKDPAEAGTAAKYAVDYVSKREKKKMWFPLLVPAVPKLNKCVSPPKTAELTAKAALCRNRTEQQETTASVHENDTRPASLLLPLPSATSSDLSSPSPLSTAQASTSATTRLLNRLGFMSPDLSQANDERFDASRYSNSSNASSRLSNCCPRYSEDEQRLIDKKRQENVRAWMEAKRALELTESLAAGSRGVIPLSSVTAREFQPCEKGAIETELVS</sequence>
<name>A0A3S7X9U4_LEIDO</name>
<dbReference type="Proteomes" id="UP000274082">
    <property type="component" value="Chromosome 35"/>
</dbReference>
<accession>A0A3S7X9U4</accession>
<protein>
    <submittedName>
        <fullName evidence="3">Uncharacterized protein</fullName>
    </submittedName>
</protein>
<gene>
    <name evidence="3" type="ORF">LdCL_350048700</name>
</gene>
<feature type="transmembrane region" description="Helical" evidence="2">
    <location>
        <begin position="30"/>
        <end position="50"/>
    </location>
</feature>